<accession>A0ABZ2M5K7</accession>
<dbReference type="SMART" id="SM00028">
    <property type="entry name" value="TPR"/>
    <property type="match status" value="5"/>
</dbReference>
<dbReference type="InterPro" id="IPR011990">
    <property type="entry name" value="TPR-like_helical_dom_sf"/>
</dbReference>
<proteinExistence type="predicted"/>
<evidence type="ECO:0000256" key="1">
    <source>
        <dbReference type="PROSITE-ProRule" id="PRU00339"/>
    </source>
</evidence>
<reference evidence="4 5" key="1">
    <citation type="submission" date="2021-12" db="EMBL/GenBank/DDBJ databases">
        <title>Discovery of the Pendulisporaceae a myxobacterial family with distinct sporulation behavior and unique specialized metabolism.</title>
        <authorList>
            <person name="Garcia R."/>
            <person name="Popoff A."/>
            <person name="Bader C.D."/>
            <person name="Loehr J."/>
            <person name="Walesch S."/>
            <person name="Walt C."/>
            <person name="Boldt J."/>
            <person name="Bunk B."/>
            <person name="Haeckl F.J.F.P.J."/>
            <person name="Gunesch A.P."/>
            <person name="Birkelbach J."/>
            <person name="Nuebel U."/>
            <person name="Pietschmann T."/>
            <person name="Bach T."/>
            <person name="Mueller R."/>
        </authorList>
    </citation>
    <scope>NUCLEOTIDE SEQUENCE [LARGE SCALE GENOMIC DNA]</scope>
    <source>
        <strain evidence="4 5">MSr11954</strain>
    </source>
</reference>
<protein>
    <submittedName>
        <fullName evidence="4">Tetratricopeptide repeat protein</fullName>
    </submittedName>
</protein>
<keyword evidence="5" id="KW-1185">Reference proteome</keyword>
<feature type="chain" id="PRO_5046489005" evidence="3">
    <location>
        <begin position="24"/>
        <end position="1283"/>
    </location>
</feature>
<keyword evidence="1" id="KW-0802">TPR repeat</keyword>
<feature type="region of interest" description="Disordered" evidence="2">
    <location>
        <begin position="578"/>
        <end position="614"/>
    </location>
</feature>
<dbReference type="InterPro" id="IPR019734">
    <property type="entry name" value="TPR_rpt"/>
</dbReference>
<sequence length="1283" mass="142191">MNKVIAFGLGLLSMVVVHSTAGAAETAGGVCVNDSARKELTACPGAGPKEFDVGKHGKQPQVNFRGVAPLDAKKKGEIKPGAPTESVPRDERKSRLQARARALLVTEIQGLESLFQSTPRSSPDRVELARRLSEDYVELESAAFKEKTQAEIDRDNLKKANPAAAGQKQTVANDAARIMNGARTKAETYYALIKNEYPNYSKLDEVLYYLAYEYEQSNDNANARKVYLELINKRPDSKYVPHAYLAFGELFFNEAMGDPSKWDLAAQAYTEVIKYPPEKNKVYGYAWYKLGYVFWNQSAFEKALNAFKKTIDWGMTYKEQPGATKLAEAARKDTIPVYALKGNPAAAYNYFHNISGDPSGSDTNTYKMMDELGINYLDTGHYPEAITLYRDLMARDRNGDKHCVYQAHITEATLAMKASQKDSVKAELDNQLKNYSEFKNANHPADAKHECANKTAALLTETGMAWHLEAVGSQGQRGTGDQKAMTLAAYLYKKIGETWTAQDFASFEFPRIVKEDWPTIYKIRYAMADLLYFQQRWAECGPAFDAVVAENPTAPEAPEAAYASVLCYQNIYETTHKGGEDRKGMGNAPGQAKTQTEAQKKAEETARLQPKPLTDNQKGMITAFNRYICYIKPVDKTGQDQLVEVKYARARTYFEAQHWEEAAAAFREIAMQNADKDVGIYAAQLYLESINVIGSHSNPPRPSCYDDMQNDVPKFVELYCTGENEKKNADQCVSLTKVQCDIQRLKAQKLVELADKGGPNAVQTYEQAGSTYIELWRRYGEAPISQGQPAQCERVDEILYNAAKAFQAARLIGKAITTRRTLLDPRYKMDKSDLARRATYEIGGNYQAIAVYDQAADWFEKFAKENPKYEKADQALSDATVLRLGLGDEEAGIRDADMFRKNYGASKPTQAAAIAFAIGAHYAEKEDWDKAQKALEGSIGYIDRSAAPDIQAQAHATLARSYTKVRHQNRDRAQVDYARVRKIWDNPAEAVKKINDAYPNEDEAQKQKRVGKALNAVGEAYFYAAEELKRETVDKVKFPVYRGSGSKEDVSRHINTRVKDWLEKKGPAIEKAAAEYKKIVDLQPDAPPKWVIAAGSRVGLMWGDFVDEFRRAPIPEAWKKDAEMQGVYYDQLDAKSEPIKVQRAKPALVTCLSYSVKFQYFDDYSRSCEVWLAKNYKAEYHVVDELRGAPTLSNSGLDDKAPPLTIGGMIWHPQNTGPAEKVAATMANSEEGKDAAAGKKGGGGADKGGAGKAAAGKAAGGGGGGGKPPKGAIKPLPGQGKKK</sequence>
<feature type="region of interest" description="Disordered" evidence="2">
    <location>
        <begin position="1229"/>
        <end position="1283"/>
    </location>
</feature>
<dbReference type="PROSITE" id="PS50005">
    <property type="entry name" value="TPR"/>
    <property type="match status" value="1"/>
</dbReference>
<name>A0ABZ2M5K7_9BACT</name>
<dbReference type="Gene3D" id="1.25.40.10">
    <property type="entry name" value="Tetratricopeptide repeat domain"/>
    <property type="match status" value="5"/>
</dbReference>
<dbReference type="RefSeq" id="WP_394827186.1">
    <property type="nucleotide sequence ID" value="NZ_CP089984.1"/>
</dbReference>
<feature type="repeat" description="TPR" evidence="1">
    <location>
        <begin position="284"/>
        <end position="317"/>
    </location>
</feature>
<dbReference type="SUPFAM" id="SSF48452">
    <property type="entry name" value="TPR-like"/>
    <property type="match status" value="3"/>
</dbReference>
<evidence type="ECO:0000256" key="3">
    <source>
        <dbReference type="SAM" id="SignalP"/>
    </source>
</evidence>
<evidence type="ECO:0000313" key="4">
    <source>
        <dbReference type="EMBL" id="WXB17551.1"/>
    </source>
</evidence>
<dbReference type="EMBL" id="CP089984">
    <property type="protein sequence ID" value="WXB17551.1"/>
    <property type="molecule type" value="Genomic_DNA"/>
</dbReference>
<evidence type="ECO:0000256" key="2">
    <source>
        <dbReference type="SAM" id="MobiDB-lite"/>
    </source>
</evidence>
<feature type="signal peptide" evidence="3">
    <location>
        <begin position="1"/>
        <end position="23"/>
    </location>
</feature>
<keyword evidence="3" id="KW-0732">Signal</keyword>
<dbReference type="Proteomes" id="UP001370348">
    <property type="component" value="Chromosome"/>
</dbReference>
<feature type="compositionally biased region" description="Gly residues" evidence="2">
    <location>
        <begin position="1239"/>
        <end position="1251"/>
    </location>
</feature>
<dbReference type="Pfam" id="PF13432">
    <property type="entry name" value="TPR_16"/>
    <property type="match status" value="1"/>
</dbReference>
<feature type="region of interest" description="Disordered" evidence="2">
    <location>
        <begin position="74"/>
        <end position="93"/>
    </location>
</feature>
<organism evidence="4 5">
    <name type="scientific">Pendulispora albinea</name>
    <dbReference type="NCBI Taxonomy" id="2741071"/>
    <lineage>
        <taxon>Bacteria</taxon>
        <taxon>Pseudomonadati</taxon>
        <taxon>Myxococcota</taxon>
        <taxon>Myxococcia</taxon>
        <taxon>Myxococcales</taxon>
        <taxon>Sorangiineae</taxon>
        <taxon>Pendulisporaceae</taxon>
        <taxon>Pendulispora</taxon>
    </lineage>
</organism>
<feature type="compositionally biased region" description="Gly residues" evidence="2">
    <location>
        <begin position="1258"/>
        <end position="1268"/>
    </location>
</feature>
<evidence type="ECO:0000313" key="5">
    <source>
        <dbReference type="Proteomes" id="UP001370348"/>
    </source>
</evidence>
<gene>
    <name evidence="4" type="ORF">LZC94_09770</name>
</gene>